<dbReference type="InterPro" id="IPR011856">
    <property type="entry name" value="tRNA_endonuc-like_dom_sf"/>
</dbReference>
<dbReference type="Proteomes" id="UP000266391">
    <property type="component" value="Unassembled WGS sequence"/>
</dbReference>
<dbReference type="OrthoDB" id="9801263at2"/>
<keyword evidence="6" id="KW-1185">Reference proteome</keyword>
<dbReference type="GO" id="GO:0003676">
    <property type="term" value="F:nucleic acid binding"/>
    <property type="evidence" value="ECO:0007669"/>
    <property type="project" value="InterPro"/>
</dbReference>
<dbReference type="Pfam" id="PF06250">
    <property type="entry name" value="YhcG_C"/>
    <property type="match status" value="1"/>
</dbReference>
<sequence>MSELIKADNEYKEWIAGISTDFRKSQIRASMKINDEMLRFYWKLGKGISSMSEQFGYGMGFYKTVSDDLKSILPDVKSFSPTNLKYMRYFYEMYPDAVICPQVEDELITDANRPQVGDDLQIIFRIPWGHNKIILDKCKGNSAKALFYIRKTIENNWSRDVLLNFLGTDLYERQGKAITNFSNTLPIEQSDLAQAITKDPYNFDFLTLRERYDEKELKDALIEKVNNFLMELGTGFAYMGREVRIEVGDTEKFIDMLFYNTQRHCYVVVEIKTGKFDSSYAGQLGTYVVAVNHQMKTEADNPTLGLLICKDMDKVEAQYALESTSQPLGISSYELSKLIPEEFKGSMPTIEEIEAELNE</sequence>
<accession>A0A0M6X0X7</accession>
<dbReference type="AlphaFoldDB" id="A0A0M6X0X7"/>
<reference evidence="5 8" key="3">
    <citation type="submission" date="2018-08" db="EMBL/GenBank/DDBJ databases">
        <title>A genome reference for cultivated species of the human gut microbiota.</title>
        <authorList>
            <person name="Zou Y."/>
            <person name="Xue W."/>
            <person name="Luo G."/>
        </authorList>
    </citation>
    <scope>NUCLEOTIDE SEQUENCE [LARGE SCALE GENOMIC DNA]</scope>
    <source>
        <strain evidence="5 8">AM32-8LB</strain>
    </source>
</reference>
<dbReference type="Proteomes" id="UP000095395">
    <property type="component" value="Unassembled WGS sequence"/>
</dbReference>
<evidence type="ECO:0000259" key="1">
    <source>
        <dbReference type="Pfam" id="PF06250"/>
    </source>
</evidence>
<dbReference type="Proteomes" id="UP000049828">
    <property type="component" value="Unassembled WGS sequence"/>
</dbReference>
<name>A0A0M6X0X7_9FIRM</name>
<dbReference type="InterPro" id="IPR041527">
    <property type="entry name" value="YhcG_N"/>
</dbReference>
<evidence type="ECO:0000313" key="3">
    <source>
        <dbReference type="EMBL" id="CRL43476.1"/>
    </source>
</evidence>
<dbReference type="InterPro" id="IPR009362">
    <property type="entry name" value="YhcG_C"/>
</dbReference>
<evidence type="ECO:0000259" key="2">
    <source>
        <dbReference type="Pfam" id="PF17761"/>
    </source>
</evidence>
<feature type="domain" description="YhcG PDDEXK nuclease" evidence="1">
    <location>
        <begin position="195"/>
        <end position="347"/>
    </location>
</feature>
<evidence type="ECO:0000313" key="5">
    <source>
        <dbReference type="EMBL" id="RHC98692.1"/>
    </source>
</evidence>
<feature type="domain" description="YhcG N-terminal" evidence="2">
    <location>
        <begin position="18"/>
        <end position="173"/>
    </location>
</feature>
<reference evidence="3" key="2">
    <citation type="submission" date="2015-05" db="EMBL/GenBank/DDBJ databases">
        <authorList>
            <person name="Wang D.B."/>
            <person name="Wang M."/>
        </authorList>
    </citation>
    <scope>NUCLEOTIDE SEQUENCE [LARGE SCALE GENOMIC DNA]</scope>
    <source>
        <strain evidence="3">L1-83</strain>
    </source>
</reference>
<dbReference type="PANTHER" id="PTHR30547">
    <property type="entry name" value="UNCHARACTERIZED PROTEIN YHCG-RELATED"/>
    <property type="match status" value="1"/>
</dbReference>
<evidence type="ECO:0000313" key="8">
    <source>
        <dbReference type="Proteomes" id="UP000266391"/>
    </source>
</evidence>
<dbReference type="EMBL" id="QSIQ01000042">
    <property type="protein sequence ID" value="RHC98692.1"/>
    <property type="molecule type" value="Genomic_DNA"/>
</dbReference>
<evidence type="ECO:0000313" key="7">
    <source>
        <dbReference type="Proteomes" id="UP000095395"/>
    </source>
</evidence>
<evidence type="ECO:0000313" key="6">
    <source>
        <dbReference type="Proteomes" id="UP000049828"/>
    </source>
</evidence>
<dbReference type="RefSeq" id="WP_055040667.1">
    <property type="nucleotide sequence ID" value="NZ_CVRS01000138.1"/>
</dbReference>
<dbReference type="PANTHER" id="PTHR30547:SF0">
    <property type="entry name" value="BLR8175 PROTEIN"/>
    <property type="match status" value="1"/>
</dbReference>
<dbReference type="InterPro" id="IPR053148">
    <property type="entry name" value="PD-DEXK-like_domain"/>
</dbReference>
<protein>
    <submittedName>
        <fullName evidence="5">DUF1016 domain-containing protein</fullName>
    </submittedName>
    <submittedName>
        <fullName evidence="4">Uncharacterized conserved protein</fullName>
    </submittedName>
</protein>
<proteinExistence type="predicted"/>
<evidence type="ECO:0000313" key="4">
    <source>
        <dbReference type="EMBL" id="CUN74501.1"/>
    </source>
</evidence>
<gene>
    <name evidence="5" type="ORF">DW813_15935</name>
    <name evidence="4" type="ORF">ERS852392_01244</name>
    <name evidence="3" type="ORF">RIL183_34351</name>
</gene>
<organism evidence="3 6">
    <name type="scientific">Roseburia inulinivorans</name>
    <dbReference type="NCBI Taxonomy" id="360807"/>
    <lineage>
        <taxon>Bacteria</taxon>
        <taxon>Bacillati</taxon>
        <taxon>Bacillota</taxon>
        <taxon>Clostridia</taxon>
        <taxon>Lachnospirales</taxon>
        <taxon>Lachnospiraceae</taxon>
        <taxon>Roseburia</taxon>
    </lineage>
</organism>
<reference evidence="6" key="1">
    <citation type="submission" date="2015-05" db="EMBL/GenBank/DDBJ databases">
        <authorList>
            <consortium name="Pathogen Informatics"/>
        </authorList>
    </citation>
    <scope>NUCLEOTIDE SEQUENCE [LARGE SCALE GENOMIC DNA]</scope>
    <source>
        <strain evidence="4 7">2789STDY5608835</strain>
        <strain evidence="6">L1-83</strain>
    </source>
</reference>
<dbReference type="Gene3D" id="3.40.1350.10">
    <property type="match status" value="1"/>
</dbReference>
<dbReference type="EMBL" id="CYYR01000007">
    <property type="protein sequence ID" value="CUN74501.1"/>
    <property type="molecule type" value="Genomic_DNA"/>
</dbReference>
<dbReference type="Pfam" id="PF17761">
    <property type="entry name" value="DUF1016_N"/>
    <property type="match status" value="1"/>
</dbReference>
<dbReference type="EMBL" id="CVRS01000138">
    <property type="protein sequence ID" value="CRL43476.1"/>
    <property type="molecule type" value="Genomic_DNA"/>
</dbReference>